<dbReference type="Gene3D" id="2.60.40.1120">
    <property type="entry name" value="Carboxypeptidase-like, regulatory domain"/>
    <property type="match status" value="1"/>
</dbReference>
<evidence type="ECO:0000256" key="5">
    <source>
        <dbReference type="ARBA" id="ARBA00023077"/>
    </source>
</evidence>
<keyword evidence="11" id="KW-1185">Reference proteome</keyword>
<dbReference type="EMBL" id="CP018911">
    <property type="protein sequence ID" value="AZU02601.1"/>
    <property type="molecule type" value="Genomic_DNA"/>
</dbReference>
<evidence type="ECO:0000256" key="8">
    <source>
        <dbReference type="PROSITE-ProRule" id="PRU01360"/>
    </source>
</evidence>
<dbReference type="PANTHER" id="PTHR40980:SF4">
    <property type="entry name" value="TONB-DEPENDENT RECEPTOR-LIKE BETA-BARREL DOMAIN-CONTAINING PROTEIN"/>
    <property type="match status" value="1"/>
</dbReference>
<evidence type="ECO:0000256" key="2">
    <source>
        <dbReference type="ARBA" id="ARBA00022448"/>
    </source>
</evidence>
<dbReference type="InterPro" id="IPR036942">
    <property type="entry name" value="Beta-barrel_TonB_sf"/>
</dbReference>
<dbReference type="InterPro" id="IPR012910">
    <property type="entry name" value="Plug_dom"/>
</dbReference>
<dbReference type="SUPFAM" id="SSF49464">
    <property type="entry name" value="Carboxypeptidase regulatory domain-like"/>
    <property type="match status" value="1"/>
</dbReference>
<dbReference type="InterPro" id="IPR000531">
    <property type="entry name" value="Beta-barrel_TonB"/>
</dbReference>
<keyword evidence="10" id="KW-0675">Receptor</keyword>
<dbReference type="KEGG" id="gak:X907_0050"/>
<dbReference type="GO" id="GO:0009279">
    <property type="term" value="C:cell outer membrane"/>
    <property type="evidence" value="ECO:0007669"/>
    <property type="project" value="UniProtKB-SubCell"/>
</dbReference>
<evidence type="ECO:0000256" key="7">
    <source>
        <dbReference type="ARBA" id="ARBA00023237"/>
    </source>
</evidence>
<keyword evidence="3 8" id="KW-1134">Transmembrane beta strand</keyword>
<evidence type="ECO:0000313" key="10">
    <source>
        <dbReference type="EMBL" id="AZU02601.1"/>
    </source>
</evidence>
<dbReference type="SUPFAM" id="SSF56935">
    <property type="entry name" value="Porins"/>
    <property type="match status" value="1"/>
</dbReference>
<comment type="similarity">
    <text evidence="8 9">Belongs to the TonB-dependent receptor family.</text>
</comment>
<keyword evidence="4 8" id="KW-0812">Transmembrane</keyword>
<dbReference type="RefSeq" id="WP_127565071.1">
    <property type="nucleotide sequence ID" value="NZ_BMFB01000004.1"/>
</dbReference>
<keyword evidence="7 8" id="KW-0998">Cell outer membrane</keyword>
<evidence type="ECO:0000256" key="6">
    <source>
        <dbReference type="ARBA" id="ARBA00023136"/>
    </source>
</evidence>
<dbReference type="InterPro" id="IPR008969">
    <property type="entry name" value="CarboxyPept-like_regulatory"/>
</dbReference>
<evidence type="ECO:0000256" key="3">
    <source>
        <dbReference type="ARBA" id="ARBA00022452"/>
    </source>
</evidence>
<evidence type="ECO:0000256" key="1">
    <source>
        <dbReference type="ARBA" id="ARBA00004571"/>
    </source>
</evidence>
<sequence>MTIRNQRLLGVSGLVLALGLSAFGADALAQHQLTGRVVDERGNALPGARVSVPALGLSTSTNRQGEFSFSSVPAGEAQLEVNYLGLPTGVRGVNVSATEANMITFTLADTGAGMDRIVITGAILDGTARALNQQRTNDATTNIVSSDAIGRFPDANIAEALQRVPGFAVARDQGEGRFINLRGAPSEFTAISVDGAAIASPDATTRAVDLDTIPSDVVNAIEVSKTLLPFQDADSIAGSVNLVTRSPFDRGGFSLRLQGGASINEIGSTNDYRLSGVISNTFGPNERFGALFSASYSHTDRQVHNMEANWDVATVGGQDVFFVDEFVWKDYDTRRTRQAYTGALEFRPDDSTRYFLRGNWSRFEDDEYRNQLILDLSAGTLQPGFTDTTATWTNARIEKELRHRTVTNTIWNIQAGGEHDFGRTRLDYQLSYNESEQTYPQRDQLLFRSSLRPTVSYNYTSADEPAISLFQTNEHQDFGAFSFRRLDQRFEVNDTREWAVRANVERDGSLFGNNAEHRFGAALRWREAERDDERWRSPTTADFGPAQTLTQLQTGEVSQNFIYNLGFKIDEGLADAYFNSMRGTVYGNPAYRRMPTSVESDYTVEENVYAAYGMSRVSLTNTDVTFGLRVEHTEFSSTANRVNESTGVVTPVSNSRDYTNWFPNLTVRHEFNENLIGRLALTRAISRPNYPDVVARVSAGDTPPLTVNRGNPDLRPTLANNFDAGLEYYIAPLGLIAINAFYKDLENYEFTLRTPNQVFEGQPATFVQAENAPDGYIRGVEFTWQQSFTFLPGLLSYTGIFANATFTDSEMDIGRTVGGRSKFPLQGQSDQTFNVALFFETDRFNARLSWNDRSDYLDSLNAEDSRFDRYWEGRSQLDFTASFEVNDQFEVFFEAKNLTDSEGIRYESDRSRVYERERFGYTLFSGLRFNF</sequence>
<accession>A0A3T0E5F4</accession>
<evidence type="ECO:0000256" key="4">
    <source>
        <dbReference type="ARBA" id="ARBA00022692"/>
    </source>
</evidence>
<reference evidence="10 11" key="1">
    <citation type="submission" date="2016-12" db="EMBL/GenBank/DDBJ databases">
        <title>The genome of dimorphic prosthecate Glycocaulis alkaliphilus 6b-8t, isolated from crude oil dictates its adaptability in petroleum environments.</title>
        <authorList>
            <person name="Wu X.-L."/>
            <person name="Geng S."/>
        </authorList>
    </citation>
    <scope>NUCLEOTIDE SEQUENCE [LARGE SCALE GENOMIC DNA]</scope>
    <source>
        <strain evidence="10 11">6B-8</strain>
    </source>
</reference>
<dbReference type="OrthoDB" id="5476657at2"/>
<dbReference type="PROSITE" id="PS52016">
    <property type="entry name" value="TONB_DEPENDENT_REC_3"/>
    <property type="match status" value="1"/>
</dbReference>
<evidence type="ECO:0000313" key="11">
    <source>
        <dbReference type="Proteomes" id="UP000286954"/>
    </source>
</evidence>
<proteinExistence type="inferred from homology"/>
<organism evidence="10 11">
    <name type="scientific">Glycocaulis alkaliphilus</name>
    <dbReference type="NCBI Taxonomy" id="1434191"/>
    <lineage>
        <taxon>Bacteria</taxon>
        <taxon>Pseudomonadati</taxon>
        <taxon>Pseudomonadota</taxon>
        <taxon>Alphaproteobacteria</taxon>
        <taxon>Maricaulales</taxon>
        <taxon>Maricaulaceae</taxon>
        <taxon>Glycocaulis</taxon>
    </lineage>
</organism>
<dbReference type="CDD" id="cd01347">
    <property type="entry name" value="ligand_gated_channel"/>
    <property type="match status" value="1"/>
</dbReference>
<dbReference type="NCBIfam" id="TIGR01782">
    <property type="entry name" value="TonB-Xanth-Caul"/>
    <property type="match status" value="1"/>
</dbReference>
<name>A0A3T0E5F4_9PROT</name>
<dbReference type="Gene3D" id="2.170.130.10">
    <property type="entry name" value="TonB-dependent receptor, plug domain"/>
    <property type="match status" value="1"/>
</dbReference>
<dbReference type="PANTHER" id="PTHR40980">
    <property type="entry name" value="PLUG DOMAIN-CONTAINING PROTEIN"/>
    <property type="match status" value="1"/>
</dbReference>
<dbReference type="Gene3D" id="2.40.170.20">
    <property type="entry name" value="TonB-dependent receptor, beta-barrel domain"/>
    <property type="match status" value="1"/>
</dbReference>
<dbReference type="Pfam" id="PF13715">
    <property type="entry name" value="CarbopepD_reg_2"/>
    <property type="match status" value="1"/>
</dbReference>
<dbReference type="Proteomes" id="UP000286954">
    <property type="component" value="Chromosome"/>
</dbReference>
<dbReference type="InterPro" id="IPR037066">
    <property type="entry name" value="Plug_dom_sf"/>
</dbReference>
<gene>
    <name evidence="10" type="ORF">X907_0050</name>
</gene>
<dbReference type="InterPro" id="IPR010104">
    <property type="entry name" value="TonB_rcpt_bac"/>
</dbReference>
<keyword evidence="2 8" id="KW-0813">Transport</keyword>
<dbReference type="InterPro" id="IPR039426">
    <property type="entry name" value="TonB-dep_rcpt-like"/>
</dbReference>
<protein>
    <submittedName>
        <fullName evidence="10">Putative TonB-dependent receptor</fullName>
    </submittedName>
</protein>
<comment type="subcellular location">
    <subcellularLocation>
        <location evidence="1 8">Cell outer membrane</location>
        <topology evidence="1 8">Multi-pass membrane protein</topology>
    </subcellularLocation>
</comment>
<dbReference type="Pfam" id="PF00593">
    <property type="entry name" value="TonB_dep_Rec_b-barrel"/>
    <property type="match status" value="1"/>
</dbReference>
<evidence type="ECO:0000256" key="9">
    <source>
        <dbReference type="RuleBase" id="RU003357"/>
    </source>
</evidence>
<keyword evidence="6 8" id="KW-0472">Membrane</keyword>
<keyword evidence="5 9" id="KW-0798">TonB box</keyword>
<dbReference type="Pfam" id="PF07715">
    <property type="entry name" value="Plug"/>
    <property type="match status" value="1"/>
</dbReference>
<dbReference type="AlphaFoldDB" id="A0A3T0E5F4"/>